<protein>
    <submittedName>
        <fullName evidence="1">Uncharacterized protein</fullName>
    </submittedName>
</protein>
<gene>
    <name evidence="1" type="ORF">Gaeavirus5_1</name>
</gene>
<organism evidence="1">
    <name type="scientific">Gaeavirus sp</name>
    <dbReference type="NCBI Taxonomy" id="2487767"/>
    <lineage>
        <taxon>Viruses</taxon>
        <taxon>Varidnaviria</taxon>
        <taxon>Bamfordvirae</taxon>
        <taxon>Nucleocytoviricota</taxon>
        <taxon>Megaviricetes</taxon>
        <taxon>Imitervirales</taxon>
        <taxon>Mimiviridae</taxon>
        <taxon>Klosneuvirinae</taxon>
    </lineage>
</organism>
<sequence length="250" mass="28862">MDCYNHVDVVKYLQSCDSDLDATFYHIPKRTAVVKPKKYRVVIDKLYSVLNDGRCGVCDVMNAVMHVKNYILKDMEFEDMTFSRMCFGNMVARALPSIDSLTAIKDAVSYKDVRDGSYKKYEVLGVNSGFGAWEKIFEMMDITVVATDERLPSHSFVTVVELSTISAVRRYVDFQVLFVGDVRYDQNWCGTLDTFRGNTLIFISEIVDGHTVNYSLKYIVSRFWNVTIIDLDSWPDRVDKLFICYRKDIL</sequence>
<accession>A0A3G5A0G9</accession>
<reference evidence="1" key="1">
    <citation type="submission" date="2018-10" db="EMBL/GenBank/DDBJ databases">
        <title>Hidden diversity of soil giant viruses.</title>
        <authorList>
            <person name="Schulz F."/>
            <person name="Alteio L."/>
            <person name="Goudeau D."/>
            <person name="Ryan E.M."/>
            <person name="Malmstrom R.R."/>
            <person name="Blanchard J."/>
            <person name="Woyke T."/>
        </authorList>
    </citation>
    <scope>NUCLEOTIDE SEQUENCE</scope>
    <source>
        <strain evidence="1">GAV1</strain>
    </source>
</reference>
<name>A0A3G5A0G9_9VIRU</name>
<evidence type="ECO:0000313" key="1">
    <source>
        <dbReference type="EMBL" id="AYV80004.1"/>
    </source>
</evidence>
<proteinExistence type="predicted"/>
<dbReference type="EMBL" id="MK072203">
    <property type="protein sequence ID" value="AYV80004.1"/>
    <property type="molecule type" value="Genomic_DNA"/>
</dbReference>